<keyword evidence="3" id="KW-0378">Hydrolase</keyword>
<dbReference type="GO" id="GO:0005524">
    <property type="term" value="F:ATP binding"/>
    <property type="evidence" value="ECO:0007669"/>
    <property type="project" value="InterPro"/>
</dbReference>
<reference evidence="3" key="1">
    <citation type="submission" date="2020-05" db="EMBL/GenBank/DDBJ databases">
        <authorList>
            <person name="Chiriac C."/>
            <person name="Salcher M."/>
            <person name="Ghai R."/>
            <person name="Kavagutti S V."/>
        </authorList>
    </citation>
    <scope>NUCLEOTIDE SEQUENCE</scope>
</reference>
<dbReference type="GO" id="GO:0003677">
    <property type="term" value="F:DNA binding"/>
    <property type="evidence" value="ECO:0007669"/>
    <property type="project" value="InterPro"/>
</dbReference>
<dbReference type="GO" id="GO:0004386">
    <property type="term" value="F:helicase activity"/>
    <property type="evidence" value="ECO:0007669"/>
    <property type="project" value="UniProtKB-KW"/>
</dbReference>
<name>A0A6J5T6T6_9CAUD</name>
<evidence type="ECO:0000259" key="1">
    <source>
        <dbReference type="PROSITE" id="PS51192"/>
    </source>
</evidence>
<dbReference type="Pfam" id="PF04851">
    <property type="entry name" value="ResIII"/>
    <property type="match status" value="1"/>
</dbReference>
<proteinExistence type="predicted"/>
<evidence type="ECO:0000313" key="3">
    <source>
        <dbReference type="EMBL" id="CAB4222741.1"/>
    </source>
</evidence>
<dbReference type="Pfam" id="PF00271">
    <property type="entry name" value="Helicase_C"/>
    <property type="match status" value="1"/>
</dbReference>
<dbReference type="EMBL" id="LR797523">
    <property type="protein sequence ID" value="CAB4222741.1"/>
    <property type="molecule type" value="Genomic_DNA"/>
</dbReference>
<dbReference type="PROSITE" id="PS51192">
    <property type="entry name" value="HELICASE_ATP_BIND_1"/>
    <property type="match status" value="1"/>
</dbReference>
<keyword evidence="3" id="KW-0547">Nucleotide-binding</keyword>
<dbReference type="Gene3D" id="3.40.50.300">
    <property type="entry name" value="P-loop containing nucleotide triphosphate hydrolases"/>
    <property type="match status" value="2"/>
</dbReference>
<dbReference type="PROSITE" id="PS51194">
    <property type="entry name" value="HELICASE_CTER"/>
    <property type="match status" value="1"/>
</dbReference>
<dbReference type="Pfam" id="PF21241">
    <property type="entry name" value="UvsW_N"/>
    <property type="match status" value="1"/>
</dbReference>
<feature type="domain" description="Helicase C-terminal" evidence="2">
    <location>
        <begin position="341"/>
        <end position="499"/>
    </location>
</feature>
<dbReference type="Gene3D" id="3.30.780.20">
    <property type="match status" value="1"/>
</dbReference>
<sequence length="501" mass="58146">MEISVDVLISKKNEVYAKIKCDRSIAQELSDFFTFYVPGYTFVPAYRNKIWDGKIRLLNVQTNLIYLGLIPYIEEFCISNDYTFNYDETRPDLEDVFSLKLANEFFSSLNLHSRGNPIEVRAHQVDAFIHSMQKKRSLLLSPTASGKSLIIYLLFRQLLEYQDLKGLIIVPTVNLVSQLFSDFEDYSSENEFVVDENVHKIYQGQDKISNKKLIISTWQSIFKQDKEYFDQFDYVICDEVHLAQANSIRDIMEKLSNTKYRIGLTGTLSGMKTHKLVLEGLFGTVKKVITTKELIDKNELVEFNIKCLILKHDDAICKLMKSYTYQEEIAYIISNELRNKFIRNLAISMNNNTLVLFQLVDKHGKILYNLIKNSKQIGDRKVFFVHGGTESDDRENIRKIVEEESNAIIVASFGVYSTGVNIRNLHNIIFASPSKSRVRNLQSIGRGLRQSDGKTKATLYDIADDIRFNKHVNFTLKHFMERTKIYTEEKFKFKLYKIGLK</sequence>
<dbReference type="SUPFAM" id="SSF52540">
    <property type="entry name" value="P-loop containing nucleoside triphosphate hydrolases"/>
    <property type="match status" value="2"/>
</dbReference>
<dbReference type="PANTHER" id="PTHR47396:SF1">
    <property type="entry name" value="ATP-DEPENDENT HELICASE IRC3-RELATED"/>
    <property type="match status" value="1"/>
</dbReference>
<dbReference type="InterPro" id="IPR027417">
    <property type="entry name" value="P-loop_NTPase"/>
</dbReference>
<dbReference type="InterPro" id="IPR001650">
    <property type="entry name" value="Helicase_C-like"/>
</dbReference>
<dbReference type="SMART" id="SM00487">
    <property type="entry name" value="DEXDc"/>
    <property type="match status" value="1"/>
</dbReference>
<keyword evidence="3" id="KW-0067">ATP-binding</keyword>
<dbReference type="InterPro" id="IPR049409">
    <property type="entry name" value="UvsW_N"/>
</dbReference>
<dbReference type="InterPro" id="IPR049430">
    <property type="entry name" value="UvsW_N_sf"/>
</dbReference>
<dbReference type="InterPro" id="IPR050742">
    <property type="entry name" value="Helicase_Restrict-Modif_Enz"/>
</dbReference>
<protein>
    <submittedName>
        <fullName evidence="3">SSL2 DNA or RNA helicases of superfamily II</fullName>
    </submittedName>
</protein>
<keyword evidence="3" id="KW-0347">Helicase</keyword>
<dbReference type="PANTHER" id="PTHR47396">
    <property type="entry name" value="TYPE I RESTRICTION ENZYME ECOKI R PROTEIN"/>
    <property type="match status" value="1"/>
</dbReference>
<dbReference type="InterPro" id="IPR006935">
    <property type="entry name" value="Helicase/UvrB_N"/>
</dbReference>
<organism evidence="3">
    <name type="scientific">uncultured Caudovirales phage</name>
    <dbReference type="NCBI Taxonomy" id="2100421"/>
    <lineage>
        <taxon>Viruses</taxon>
        <taxon>Duplodnaviria</taxon>
        <taxon>Heunggongvirae</taxon>
        <taxon>Uroviricota</taxon>
        <taxon>Caudoviricetes</taxon>
        <taxon>Peduoviridae</taxon>
        <taxon>Maltschvirus</taxon>
        <taxon>Maltschvirus maltsch</taxon>
    </lineage>
</organism>
<gene>
    <name evidence="3" type="ORF">UFOVP1655_209</name>
</gene>
<accession>A0A6J5T6T6</accession>
<feature type="domain" description="Helicase ATP-binding" evidence="1">
    <location>
        <begin position="128"/>
        <end position="286"/>
    </location>
</feature>
<dbReference type="GO" id="GO:0016787">
    <property type="term" value="F:hydrolase activity"/>
    <property type="evidence" value="ECO:0007669"/>
    <property type="project" value="InterPro"/>
</dbReference>
<evidence type="ECO:0000259" key="2">
    <source>
        <dbReference type="PROSITE" id="PS51194"/>
    </source>
</evidence>
<dbReference type="InterPro" id="IPR014001">
    <property type="entry name" value="Helicase_ATP-bd"/>
</dbReference>